<dbReference type="OMA" id="WENFKGA"/>
<dbReference type="VEuPathDB" id="FungiDB:MGG_11719"/>
<accession>G4MRK0</accession>
<name>G4MRK0_PYRO7</name>
<gene>
    <name evidence="2" type="ORF">MGG_11719</name>
</gene>
<dbReference type="RefSeq" id="XP_003710035.1">
    <property type="nucleotide sequence ID" value="XM_003709987.1"/>
</dbReference>
<feature type="chain" id="PRO_5003466050" description="Cyanovirin-N domain-containing protein" evidence="1">
    <location>
        <begin position="27"/>
        <end position="146"/>
    </location>
</feature>
<dbReference type="InParanoid" id="G4MRK0"/>
<reference key="2">
    <citation type="submission" date="2011-05" db="EMBL/GenBank/DDBJ databases">
        <title>The Genome Sequence of Magnaporthe oryzae 70-15.</title>
        <authorList>
            <consortium name="The Broad Institute Genome Sequencing Platform"/>
            <person name="Ma L.-J."/>
            <person name="Dead R."/>
            <person name="Young S.K."/>
            <person name="Zeng Q."/>
            <person name="Gargeya S."/>
            <person name="Fitzgerald M."/>
            <person name="Haas B."/>
            <person name="Abouelleil A."/>
            <person name="Alvarado L."/>
            <person name="Arachchi H.M."/>
            <person name="Berlin A."/>
            <person name="Brown A."/>
            <person name="Chapman S.B."/>
            <person name="Chen Z."/>
            <person name="Dunbar C."/>
            <person name="Freedman E."/>
            <person name="Gearin G."/>
            <person name="Gellesch M."/>
            <person name="Goldberg J."/>
            <person name="Griggs A."/>
            <person name="Gujja S."/>
            <person name="Heiman D."/>
            <person name="Howarth C."/>
            <person name="Larson L."/>
            <person name="Lui A."/>
            <person name="MacDonald P.J.P."/>
            <person name="Mehta T."/>
            <person name="Montmayeur A."/>
            <person name="Murphy C."/>
            <person name="Neiman D."/>
            <person name="Pearson M."/>
            <person name="Priest M."/>
            <person name="Roberts A."/>
            <person name="Saif S."/>
            <person name="Shea T."/>
            <person name="Shenoy N."/>
            <person name="Sisk P."/>
            <person name="Stolte C."/>
            <person name="Sykes S."/>
            <person name="Yandava C."/>
            <person name="Wortman J."/>
            <person name="Nusbaum C."/>
            <person name="Birren B."/>
        </authorList>
    </citation>
    <scope>NUCLEOTIDE SEQUENCE</scope>
    <source>
        <strain>70-15</strain>
    </source>
</reference>
<evidence type="ECO:0000313" key="3">
    <source>
        <dbReference type="Proteomes" id="UP000009058"/>
    </source>
</evidence>
<dbReference type="EMBL" id="CM001231">
    <property type="protein sequence ID" value="EHA57423.1"/>
    <property type="molecule type" value="Genomic_DNA"/>
</dbReference>
<dbReference type="AlphaFoldDB" id="G4MRK0"/>
<evidence type="ECO:0000256" key="1">
    <source>
        <dbReference type="SAM" id="SignalP"/>
    </source>
</evidence>
<sequence length="146" mass="15325">MASEIGAYRGFALIVLVLLQCQRALASGCTQVYCQLAVCAPNADEAYNVASLGLVGIMGPDCAGWESNSPTDGGRGNCTEGLSTFSGGFYVWRAWSALGDDYSATFAQWGNFLGATCTGRKTVKCKGKSGEYPSPVTGRCQPKKGK</sequence>
<dbReference type="OrthoDB" id="4805123at2759"/>
<organism evidence="2 3">
    <name type="scientific">Pyricularia oryzae (strain 70-15 / ATCC MYA-4617 / FGSC 8958)</name>
    <name type="common">Rice blast fungus</name>
    <name type="synonym">Magnaporthe oryzae</name>
    <dbReference type="NCBI Taxonomy" id="242507"/>
    <lineage>
        <taxon>Eukaryota</taxon>
        <taxon>Fungi</taxon>
        <taxon>Dikarya</taxon>
        <taxon>Ascomycota</taxon>
        <taxon>Pezizomycotina</taxon>
        <taxon>Sordariomycetes</taxon>
        <taxon>Sordariomycetidae</taxon>
        <taxon>Magnaporthales</taxon>
        <taxon>Pyriculariaceae</taxon>
        <taxon>Pyricularia</taxon>
    </lineage>
</organism>
<evidence type="ECO:0008006" key="4">
    <source>
        <dbReference type="Google" id="ProtNLM"/>
    </source>
</evidence>
<keyword evidence="1" id="KW-0732">Signal</keyword>
<dbReference type="GeneID" id="5049512"/>
<feature type="signal peptide" evidence="1">
    <location>
        <begin position="1"/>
        <end position="26"/>
    </location>
</feature>
<dbReference type="HOGENOM" id="CLU_1610647_0_0_1"/>
<reference evidence="2 3" key="1">
    <citation type="journal article" date="2005" name="Nature">
        <title>The genome sequence of the rice blast fungus Magnaporthe grisea.</title>
        <authorList>
            <person name="Dean R.A."/>
            <person name="Talbot N.J."/>
            <person name="Ebbole D.J."/>
            <person name="Farman M.L."/>
            <person name="Mitchell T.K."/>
            <person name="Orbach M.J."/>
            <person name="Thon M."/>
            <person name="Kulkarni R."/>
            <person name="Xu J.R."/>
            <person name="Pan H."/>
            <person name="Read N.D."/>
            <person name="Lee Y.H."/>
            <person name="Carbone I."/>
            <person name="Brown D."/>
            <person name="Oh Y.Y."/>
            <person name="Donofrio N."/>
            <person name="Jeong J.S."/>
            <person name="Soanes D.M."/>
            <person name="Djonovic S."/>
            <person name="Kolomiets E."/>
            <person name="Rehmeyer C."/>
            <person name="Li W."/>
            <person name="Harding M."/>
            <person name="Kim S."/>
            <person name="Lebrun M.H."/>
            <person name="Bohnert H."/>
            <person name="Coughlan S."/>
            <person name="Butler J."/>
            <person name="Calvo S."/>
            <person name="Ma L.J."/>
            <person name="Nicol R."/>
            <person name="Purcell S."/>
            <person name="Nusbaum C."/>
            <person name="Galagan J.E."/>
            <person name="Birren B.W."/>
        </authorList>
    </citation>
    <scope>NUCLEOTIDE SEQUENCE [LARGE SCALE GENOMIC DNA]</scope>
    <source>
        <strain evidence="3">70-15 / ATCC MYA-4617 / FGSC 8958</strain>
    </source>
</reference>
<keyword evidence="3" id="KW-1185">Reference proteome</keyword>
<proteinExistence type="predicted"/>
<evidence type="ECO:0000313" key="2">
    <source>
        <dbReference type="EMBL" id="EHA57423.1"/>
    </source>
</evidence>
<dbReference type="Proteomes" id="UP000009058">
    <property type="component" value="Chromosome 1"/>
</dbReference>
<dbReference type="KEGG" id="mgr:MGG_11719"/>
<protein>
    <recommendedName>
        <fullName evidence="4">Cyanovirin-N domain-containing protein</fullName>
    </recommendedName>
</protein>